<dbReference type="SMART" id="SM00034">
    <property type="entry name" value="CLECT"/>
    <property type="match status" value="1"/>
</dbReference>
<dbReference type="Pfam" id="PF00059">
    <property type="entry name" value="Lectin_C"/>
    <property type="match status" value="1"/>
</dbReference>
<name>A0A3Q2QN45_FUNHE</name>
<dbReference type="Ensembl" id="ENSFHET00000019081.1">
    <property type="protein sequence ID" value="ENSFHEP00000028966.1"/>
    <property type="gene ID" value="ENSFHEG00000013441.1"/>
</dbReference>
<reference evidence="6" key="1">
    <citation type="submission" date="2025-08" db="UniProtKB">
        <authorList>
            <consortium name="Ensembl"/>
        </authorList>
    </citation>
    <scope>IDENTIFICATION</scope>
</reference>
<dbReference type="PANTHER" id="PTHR22803">
    <property type="entry name" value="MANNOSE, PHOSPHOLIPASE, LECTIN RECEPTOR RELATED"/>
    <property type="match status" value="1"/>
</dbReference>
<proteinExistence type="predicted"/>
<feature type="signal peptide" evidence="4">
    <location>
        <begin position="1"/>
        <end position="23"/>
    </location>
</feature>
<dbReference type="GO" id="GO:0005576">
    <property type="term" value="C:extracellular region"/>
    <property type="evidence" value="ECO:0007669"/>
    <property type="project" value="UniProtKB-SubCell"/>
</dbReference>
<dbReference type="InterPro" id="IPR018378">
    <property type="entry name" value="C-type_lectin_CS"/>
</dbReference>
<dbReference type="PRINTS" id="PR00356">
    <property type="entry name" value="ANTIFREEZEII"/>
</dbReference>
<dbReference type="PROSITE" id="PS00615">
    <property type="entry name" value="C_TYPE_LECTIN_1"/>
    <property type="match status" value="1"/>
</dbReference>
<dbReference type="Proteomes" id="UP000265000">
    <property type="component" value="Unplaced"/>
</dbReference>
<keyword evidence="3" id="KW-1015">Disulfide bond</keyword>
<keyword evidence="4" id="KW-0732">Signal</keyword>
<feature type="domain" description="C-type lectin" evidence="5">
    <location>
        <begin position="47"/>
        <end position="166"/>
    </location>
</feature>
<reference evidence="6" key="2">
    <citation type="submission" date="2025-09" db="UniProtKB">
        <authorList>
            <consortium name="Ensembl"/>
        </authorList>
    </citation>
    <scope>IDENTIFICATION</scope>
</reference>
<dbReference type="SUPFAM" id="SSF56436">
    <property type="entry name" value="C-type lectin-like"/>
    <property type="match status" value="1"/>
</dbReference>
<dbReference type="InterPro" id="IPR050111">
    <property type="entry name" value="C-type_lectin/snaclec_domain"/>
</dbReference>
<dbReference type="InterPro" id="IPR016187">
    <property type="entry name" value="CTDL_fold"/>
</dbReference>
<keyword evidence="2" id="KW-0964">Secreted</keyword>
<dbReference type="PROSITE" id="PS50041">
    <property type="entry name" value="C_TYPE_LECTIN_2"/>
    <property type="match status" value="1"/>
</dbReference>
<evidence type="ECO:0000313" key="6">
    <source>
        <dbReference type="Ensembl" id="ENSFHEP00000028966.1"/>
    </source>
</evidence>
<evidence type="ECO:0000259" key="5">
    <source>
        <dbReference type="PROSITE" id="PS50041"/>
    </source>
</evidence>
<evidence type="ECO:0000256" key="4">
    <source>
        <dbReference type="SAM" id="SignalP"/>
    </source>
</evidence>
<protein>
    <recommendedName>
        <fullName evidence="5">C-type lectin domain-containing protein</fullName>
    </recommendedName>
</protein>
<dbReference type="InterPro" id="IPR016186">
    <property type="entry name" value="C-type_lectin-like/link_sf"/>
</dbReference>
<dbReference type="AlphaFoldDB" id="A0A3Q2QN45"/>
<dbReference type="FunFam" id="3.10.100.10:FF:000087">
    <property type="entry name" value="Snaclec rhodocetin subunit delta"/>
    <property type="match status" value="1"/>
</dbReference>
<organism evidence="6 7">
    <name type="scientific">Fundulus heteroclitus</name>
    <name type="common">Killifish</name>
    <name type="synonym">Mummichog</name>
    <dbReference type="NCBI Taxonomy" id="8078"/>
    <lineage>
        <taxon>Eukaryota</taxon>
        <taxon>Metazoa</taxon>
        <taxon>Chordata</taxon>
        <taxon>Craniata</taxon>
        <taxon>Vertebrata</taxon>
        <taxon>Euteleostomi</taxon>
        <taxon>Actinopterygii</taxon>
        <taxon>Neopterygii</taxon>
        <taxon>Teleostei</taxon>
        <taxon>Neoteleostei</taxon>
        <taxon>Acanthomorphata</taxon>
        <taxon>Ovalentaria</taxon>
        <taxon>Atherinomorphae</taxon>
        <taxon>Cyprinodontiformes</taxon>
        <taxon>Fundulidae</taxon>
        <taxon>Fundulus</taxon>
    </lineage>
</organism>
<comment type="subcellular location">
    <subcellularLocation>
        <location evidence="1">Secreted</location>
    </subcellularLocation>
</comment>
<sequence length="171" mass="19744">WINFPWHYSNMLMFFLLFGLSLAAVAPSDGQEMKLLRGGCPVFWYNFEGRCYKYVATLMTWADAELHCLSQGANLVSVHSQREENFVKRLIRNFDPAQAPNWIGLFDAQREGTFFWSDGSKFNFRYWNAGEPNNSGGSESCVHTNWGPARKWNDKRCTEKYAFVCKARPAC</sequence>
<evidence type="ECO:0000256" key="2">
    <source>
        <dbReference type="ARBA" id="ARBA00022525"/>
    </source>
</evidence>
<dbReference type="GeneTree" id="ENSGT00940000162818"/>
<dbReference type="STRING" id="8078.ENSFHEP00000028966"/>
<evidence type="ECO:0000256" key="1">
    <source>
        <dbReference type="ARBA" id="ARBA00004613"/>
    </source>
</evidence>
<dbReference type="Gene3D" id="3.10.100.10">
    <property type="entry name" value="Mannose-Binding Protein A, subunit A"/>
    <property type="match status" value="1"/>
</dbReference>
<feature type="chain" id="PRO_5018549774" description="C-type lectin domain-containing protein" evidence="4">
    <location>
        <begin position="24"/>
        <end position="171"/>
    </location>
</feature>
<accession>A0A3Q2QN45</accession>
<evidence type="ECO:0000313" key="7">
    <source>
        <dbReference type="Proteomes" id="UP000265000"/>
    </source>
</evidence>
<dbReference type="InterPro" id="IPR001304">
    <property type="entry name" value="C-type_lectin-like"/>
</dbReference>
<keyword evidence="7" id="KW-1185">Reference proteome</keyword>
<evidence type="ECO:0000256" key="3">
    <source>
        <dbReference type="ARBA" id="ARBA00023157"/>
    </source>
</evidence>
<dbReference type="InterPro" id="IPR002353">
    <property type="entry name" value="AntifreezeII"/>
</dbReference>